<dbReference type="GO" id="GO:0005975">
    <property type="term" value="P:carbohydrate metabolic process"/>
    <property type="evidence" value="ECO:0007669"/>
    <property type="project" value="InterPro"/>
</dbReference>
<name>A0A6A6GX42_VIRVR</name>
<dbReference type="GO" id="GO:0016787">
    <property type="term" value="F:hydrolase activity"/>
    <property type="evidence" value="ECO:0007669"/>
    <property type="project" value="UniProtKB-KW"/>
</dbReference>
<dbReference type="Gene3D" id="1.50.10.20">
    <property type="match status" value="1"/>
</dbReference>
<reference evidence="2" key="1">
    <citation type="journal article" date="2020" name="Stud. Mycol.">
        <title>101 Dothideomycetes genomes: a test case for predicting lifestyles and emergence of pathogens.</title>
        <authorList>
            <person name="Haridas S."/>
            <person name="Albert R."/>
            <person name="Binder M."/>
            <person name="Bloem J."/>
            <person name="Labutti K."/>
            <person name="Salamov A."/>
            <person name="Andreopoulos B."/>
            <person name="Baker S."/>
            <person name="Barry K."/>
            <person name="Bills G."/>
            <person name="Bluhm B."/>
            <person name="Cannon C."/>
            <person name="Castanera R."/>
            <person name="Culley D."/>
            <person name="Daum C."/>
            <person name="Ezra D."/>
            <person name="Gonzalez J."/>
            <person name="Henrissat B."/>
            <person name="Kuo A."/>
            <person name="Liang C."/>
            <person name="Lipzen A."/>
            <person name="Lutzoni F."/>
            <person name="Magnuson J."/>
            <person name="Mondo S."/>
            <person name="Nolan M."/>
            <person name="Ohm R."/>
            <person name="Pangilinan J."/>
            <person name="Park H.-J."/>
            <person name="Ramirez L."/>
            <person name="Alfaro M."/>
            <person name="Sun H."/>
            <person name="Tritt A."/>
            <person name="Yoshinaga Y."/>
            <person name="Zwiers L.-H."/>
            <person name="Turgeon B."/>
            <person name="Goodwin S."/>
            <person name="Spatafora J."/>
            <person name="Crous P."/>
            <person name="Grigoriev I."/>
        </authorList>
    </citation>
    <scope>NUCLEOTIDE SEQUENCE</scope>
    <source>
        <strain evidence="2">Tuck. ex Michener</strain>
    </source>
</reference>
<dbReference type="Proteomes" id="UP000800092">
    <property type="component" value="Unassembled WGS sequence"/>
</dbReference>
<dbReference type="InterPro" id="IPR053169">
    <property type="entry name" value="MUG_Protein"/>
</dbReference>
<protein>
    <submittedName>
        <fullName evidence="2">Glycoside hydrolase family 76 protein</fullName>
    </submittedName>
</protein>
<dbReference type="InterPro" id="IPR008928">
    <property type="entry name" value="6-hairpin_glycosidase_sf"/>
</dbReference>
<proteinExistence type="predicted"/>
<evidence type="ECO:0000313" key="3">
    <source>
        <dbReference type="Proteomes" id="UP000800092"/>
    </source>
</evidence>
<dbReference type="OrthoDB" id="4104179at2759"/>
<dbReference type="EMBL" id="ML991844">
    <property type="protein sequence ID" value="KAF2230292.1"/>
    <property type="molecule type" value="Genomic_DNA"/>
</dbReference>
<sequence length="600" mass="67514">MAFLFGWRKVPAHLILLVSIFVPVHALIISSPITILTRWSSEASLNQGQPMRHIDTSDQDEQYSRAFPSPVSTTNLNPAPGFGVLEDLHGALETLQSRFFEVWLGTWPDAIDWTAAVIGTHISDGLSSLTKSLEYLLPFDGTSAEENPIARAQAVENEINKYFSQSVAYYFGEDAFAIRTQAYDDMLWVVLGWLESVKFINFHVNKHYPRILHSTTLKQSPWYGHQFQPSFAHRARVFYELASKGWDTTLCGGGMVWNPNLGPYKNAITNELFIAAAIGMYLYFPGDPNDSPFLDGVRTRSIPRKRHDDRFLAAAINAYGWLRNANMTNTQGLYVDGFHIKGWGKNGSIGTGECDVRNEMVYTYNQGVILSGLRGLWEGTGNTSYLTDGHRLVRNVIAATGWSATNGKRTRSWSGLGRDGVLEDYCDSRGDCSQDSQGFKGIFFHHLTLFCEPLPSEATMPGRTYPATPEERFLHAQSCREYVPWVAHNANAALKTRNDDGLFGMWWGYHTVETTSDSSFEIPSLPNYAEDYRNTAKVPLDGFYGEHDSSIRKKEDHDWANANIQDVNDRGRGRTVETQGSGVAVVRALWEFIHMFRHDN</sequence>
<dbReference type="PANTHER" id="PTHR47791:SF2">
    <property type="entry name" value="ENDO MANNANASE, GH76 FAMILY (EUROFUNG)"/>
    <property type="match status" value="1"/>
</dbReference>
<accession>A0A6A6GX42</accession>
<dbReference type="InterPro" id="IPR005198">
    <property type="entry name" value="Glyco_hydro_76"/>
</dbReference>
<dbReference type="SUPFAM" id="SSF48208">
    <property type="entry name" value="Six-hairpin glycosidases"/>
    <property type="match status" value="1"/>
</dbReference>
<evidence type="ECO:0000256" key="1">
    <source>
        <dbReference type="SAM" id="MobiDB-lite"/>
    </source>
</evidence>
<keyword evidence="3" id="KW-1185">Reference proteome</keyword>
<gene>
    <name evidence="2" type="ORF">EV356DRAFT_509238</name>
</gene>
<organism evidence="2 3">
    <name type="scientific">Viridothelium virens</name>
    <name type="common">Speckled blister lichen</name>
    <name type="synonym">Trypethelium virens</name>
    <dbReference type="NCBI Taxonomy" id="1048519"/>
    <lineage>
        <taxon>Eukaryota</taxon>
        <taxon>Fungi</taxon>
        <taxon>Dikarya</taxon>
        <taxon>Ascomycota</taxon>
        <taxon>Pezizomycotina</taxon>
        <taxon>Dothideomycetes</taxon>
        <taxon>Dothideomycetes incertae sedis</taxon>
        <taxon>Trypetheliales</taxon>
        <taxon>Trypetheliaceae</taxon>
        <taxon>Viridothelium</taxon>
    </lineage>
</organism>
<dbReference type="PANTHER" id="PTHR47791">
    <property type="entry name" value="MEIOTICALLY UP-REGULATED GENE 191 PROTEIN"/>
    <property type="match status" value="1"/>
</dbReference>
<keyword evidence="2" id="KW-0378">Hydrolase</keyword>
<evidence type="ECO:0000313" key="2">
    <source>
        <dbReference type="EMBL" id="KAF2230292.1"/>
    </source>
</evidence>
<dbReference type="Pfam" id="PF03663">
    <property type="entry name" value="Glyco_hydro_76"/>
    <property type="match status" value="2"/>
</dbReference>
<feature type="region of interest" description="Disordered" evidence="1">
    <location>
        <begin position="48"/>
        <end position="67"/>
    </location>
</feature>
<dbReference type="AlphaFoldDB" id="A0A6A6GX42"/>